<dbReference type="Gramene" id="MELO3C002550.2.1">
    <property type="protein sequence ID" value="MELO3C002550.2.1"/>
    <property type="gene ID" value="MELO3C002550.2"/>
</dbReference>
<name>A0A9I9CF11_CUCME</name>
<protein>
    <submittedName>
        <fullName evidence="1">Uncharacterized protein</fullName>
    </submittedName>
</protein>
<dbReference type="AlphaFoldDB" id="A0A9I9CF11"/>
<organism evidence="1">
    <name type="scientific">Cucumis melo</name>
    <name type="common">Muskmelon</name>
    <dbReference type="NCBI Taxonomy" id="3656"/>
    <lineage>
        <taxon>Eukaryota</taxon>
        <taxon>Viridiplantae</taxon>
        <taxon>Streptophyta</taxon>
        <taxon>Embryophyta</taxon>
        <taxon>Tracheophyta</taxon>
        <taxon>Spermatophyta</taxon>
        <taxon>Magnoliopsida</taxon>
        <taxon>eudicotyledons</taxon>
        <taxon>Gunneridae</taxon>
        <taxon>Pentapetalae</taxon>
        <taxon>rosids</taxon>
        <taxon>fabids</taxon>
        <taxon>Cucurbitales</taxon>
        <taxon>Cucurbitaceae</taxon>
        <taxon>Benincaseae</taxon>
        <taxon>Cucumis</taxon>
    </lineage>
</organism>
<dbReference type="EnsemblPlants" id="MELO3C002550.2.1">
    <property type="protein sequence ID" value="MELO3C002550.2.1"/>
    <property type="gene ID" value="MELO3C002550.2"/>
</dbReference>
<evidence type="ECO:0000313" key="1">
    <source>
        <dbReference type="EnsemblPlants" id="MELO3C002550.2.1"/>
    </source>
</evidence>
<reference evidence="1" key="1">
    <citation type="submission" date="2023-03" db="UniProtKB">
        <authorList>
            <consortium name="EnsemblPlants"/>
        </authorList>
    </citation>
    <scope>IDENTIFICATION</scope>
</reference>
<proteinExistence type="predicted"/>
<sequence>MCWTCLLRRRMCRSVMGLNRWLMGAKSSPLSPLIAPLFIFKLPYLTNFILWLWWILMLLVPVSQHSESGFTGLLLTFQKGLMPIKEKRWCSTWVLSLQPAFTVMYLPFSNKTPISAEGSDPPPPAAISALDNSPHSMPSDFLLPPSTSIPRSNLHPRNADIYNISIFRTTLCMLIPYPQLFFYLANLGLPMLLFPP</sequence>
<accession>A0A9I9CF11</accession>